<dbReference type="InterPro" id="IPR051533">
    <property type="entry name" value="WaaL-like"/>
</dbReference>
<evidence type="ECO:0000313" key="2">
    <source>
        <dbReference type="EMBL" id="AGH45671.1"/>
    </source>
</evidence>
<evidence type="ECO:0000313" key="3">
    <source>
        <dbReference type="Proteomes" id="UP000011864"/>
    </source>
</evidence>
<dbReference type="RefSeq" id="WP_007637642.1">
    <property type="nucleotide sequence ID" value="NC_020514.1"/>
</dbReference>
<feature type="transmembrane region" description="Helical" evidence="1">
    <location>
        <begin position="219"/>
        <end position="250"/>
    </location>
</feature>
<feature type="transmembrane region" description="Helical" evidence="1">
    <location>
        <begin position="190"/>
        <end position="207"/>
    </location>
</feature>
<dbReference type="PANTHER" id="PTHR37422:SF13">
    <property type="entry name" value="LIPOPOLYSACCHARIDE BIOSYNTHESIS PROTEIN PA4999-RELATED"/>
    <property type="match status" value="1"/>
</dbReference>
<dbReference type="OrthoDB" id="484624at2"/>
<dbReference type="eggNOG" id="COG3307">
    <property type="taxonomic scope" value="Bacteria"/>
</dbReference>
<feature type="transmembrane region" description="Helical" evidence="1">
    <location>
        <begin position="379"/>
        <end position="402"/>
    </location>
</feature>
<protein>
    <submittedName>
        <fullName evidence="2">Capsular polysaccharide biosynthesis protein,-like protein</fullName>
    </submittedName>
</protein>
<accession>K6YXI0</accession>
<keyword evidence="3" id="KW-1185">Reference proteome</keyword>
<dbReference type="Proteomes" id="UP000011864">
    <property type="component" value="Chromosome"/>
</dbReference>
<organism evidence="2 3">
    <name type="scientific">Paraglaciecola psychrophila 170</name>
    <dbReference type="NCBI Taxonomy" id="1129794"/>
    <lineage>
        <taxon>Bacteria</taxon>
        <taxon>Pseudomonadati</taxon>
        <taxon>Pseudomonadota</taxon>
        <taxon>Gammaproteobacteria</taxon>
        <taxon>Alteromonadales</taxon>
        <taxon>Alteromonadaceae</taxon>
        <taxon>Paraglaciecola</taxon>
    </lineage>
</organism>
<dbReference type="AlphaFoldDB" id="K6YXI0"/>
<name>K6YXI0_9ALTE</name>
<dbReference type="STRING" id="1129794.C427_3563"/>
<gene>
    <name evidence="2" type="ORF">C427_3563</name>
</gene>
<keyword evidence="1" id="KW-0812">Transmembrane</keyword>
<evidence type="ECO:0000256" key="1">
    <source>
        <dbReference type="SAM" id="Phobius"/>
    </source>
</evidence>
<reference evidence="2 3" key="1">
    <citation type="journal article" date="2013" name="Genome Announc.">
        <title>Complete Genome Sequence of Glaciecola psychrophila Strain 170T.</title>
        <authorList>
            <person name="Yin J."/>
            <person name="Chen J."/>
            <person name="Liu G."/>
            <person name="Yu Y."/>
            <person name="Song L."/>
            <person name="Wang X."/>
            <person name="Qu X."/>
        </authorList>
    </citation>
    <scope>NUCLEOTIDE SEQUENCE [LARGE SCALE GENOMIC DNA]</scope>
    <source>
        <strain evidence="2 3">170</strain>
    </source>
</reference>
<feature type="transmembrane region" description="Helical" evidence="1">
    <location>
        <begin position="61"/>
        <end position="82"/>
    </location>
</feature>
<feature type="transmembrane region" description="Helical" evidence="1">
    <location>
        <begin position="257"/>
        <end position="277"/>
    </location>
</feature>
<feature type="transmembrane region" description="Helical" evidence="1">
    <location>
        <begin position="102"/>
        <end position="120"/>
    </location>
</feature>
<proteinExistence type="predicted"/>
<keyword evidence="1" id="KW-0472">Membrane</keyword>
<dbReference type="PATRIC" id="fig|1129794.4.peg.3544"/>
<sequence>MQSQTHYQGTVEEKLICWALLFTYPIYAIGGLYITGSVLGWVVLGIVVLRSFVEGENSFRHVPLIVWLWGLGMLMMLISLWVGHADWSLGTTQTIKSTVGWAKGWALLGVFPLLGAVVNLKPERLIRAVCVVGKHTAIFGVITFILYVAGASGQLFISPLQILGGAGDNFFMVSLYGVNPESGAGRWQFFAPWAPAAGFLSCIFVIFCLQEKEKIWRNWGVAGCVVMAMLSQSRAGWAIFIMIIPLFLFTSQLKNPWLLLGLGVLLPIILLLGEPIYEWVMDVFQQVKDARPRSTRVRAALENLALQRWRYESLIWGHGMVESGPKIVEFMVIGSHHTWYGLLFVKGLVGLFALAIPMVLSLIYLFVFSVHNVQARAAMCMLIVFTCYSLFENLEILAYLYWPALFWLGMTFKNLQNGESHV</sequence>
<feature type="transmembrane region" description="Helical" evidence="1">
    <location>
        <begin position="339"/>
        <end position="367"/>
    </location>
</feature>
<keyword evidence="1" id="KW-1133">Transmembrane helix</keyword>
<dbReference type="HOGENOM" id="CLU_054947_0_0_6"/>
<dbReference type="PANTHER" id="PTHR37422">
    <property type="entry name" value="TEICHURONIC ACID BIOSYNTHESIS PROTEIN TUAE"/>
    <property type="match status" value="1"/>
</dbReference>
<dbReference type="EMBL" id="CP003837">
    <property type="protein sequence ID" value="AGH45671.1"/>
    <property type="molecule type" value="Genomic_DNA"/>
</dbReference>
<dbReference type="KEGG" id="gps:C427_3563"/>
<feature type="transmembrane region" description="Helical" evidence="1">
    <location>
        <begin position="24"/>
        <end position="49"/>
    </location>
</feature>